<dbReference type="RefSeq" id="XP_044551828.1">
    <property type="nucleotide sequence ID" value="XM_044690270.1"/>
</dbReference>
<dbReference type="GeneID" id="68093886"/>
<proteinExistence type="predicted"/>
<evidence type="ECO:0000259" key="2">
    <source>
        <dbReference type="PROSITE" id="PS50802"/>
    </source>
</evidence>
<reference evidence="3 4" key="1">
    <citation type="journal article" date="2018" name="BMC Genomics">
        <title>The genome of Naegleria lovaniensis, the basis for a comparative approach to unravel pathogenicity factors of the human pathogenic amoeba N. fowleri.</title>
        <authorList>
            <person name="Liechti N."/>
            <person name="Schurch N."/>
            <person name="Bruggmann R."/>
            <person name="Wittwer M."/>
        </authorList>
    </citation>
    <scope>NUCLEOTIDE SEQUENCE [LARGE SCALE GENOMIC DNA]</scope>
    <source>
        <strain evidence="3 4">ATCC 30569</strain>
    </source>
</reference>
<evidence type="ECO:0000256" key="1">
    <source>
        <dbReference type="SAM" id="MobiDB-lite"/>
    </source>
</evidence>
<dbReference type="InterPro" id="IPR038765">
    <property type="entry name" value="Papain-like_cys_pep_sf"/>
</dbReference>
<feature type="compositionally biased region" description="Low complexity" evidence="1">
    <location>
        <begin position="261"/>
        <end position="287"/>
    </location>
</feature>
<dbReference type="AlphaFoldDB" id="A0AA88KNQ0"/>
<dbReference type="PANTHER" id="PTHR12419">
    <property type="entry name" value="OTU DOMAIN CONTAINING PROTEIN"/>
    <property type="match status" value="1"/>
</dbReference>
<dbReference type="Pfam" id="PF02338">
    <property type="entry name" value="OTU"/>
    <property type="match status" value="1"/>
</dbReference>
<accession>A0AA88KNQ0</accession>
<dbReference type="InterPro" id="IPR050704">
    <property type="entry name" value="Peptidase_C85-like"/>
</dbReference>
<feature type="region of interest" description="Disordered" evidence="1">
    <location>
        <begin position="313"/>
        <end position="338"/>
    </location>
</feature>
<name>A0AA88KNQ0_NAELO</name>
<feature type="compositionally biased region" description="Polar residues" evidence="1">
    <location>
        <begin position="319"/>
        <end position="329"/>
    </location>
</feature>
<dbReference type="Gene3D" id="3.90.70.80">
    <property type="match status" value="1"/>
</dbReference>
<dbReference type="EMBL" id="PYSW02000012">
    <property type="protein sequence ID" value="KAG2387836.1"/>
    <property type="molecule type" value="Genomic_DNA"/>
</dbReference>
<feature type="domain" description="OTU" evidence="2">
    <location>
        <begin position="1"/>
        <end position="105"/>
    </location>
</feature>
<comment type="caution">
    <text evidence="3">The sequence shown here is derived from an EMBL/GenBank/DDBJ whole genome shotgun (WGS) entry which is preliminary data.</text>
</comment>
<organism evidence="3 4">
    <name type="scientific">Naegleria lovaniensis</name>
    <name type="common">Amoeba</name>
    <dbReference type="NCBI Taxonomy" id="51637"/>
    <lineage>
        <taxon>Eukaryota</taxon>
        <taxon>Discoba</taxon>
        <taxon>Heterolobosea</taxon>
        <taxon>Tetramitia</taxon>
        <taxon>Eutetramitia</taxon>
        <taxon>Vahlkampfiidae</taxon>
        <taxon>Naegleria</taxon>
    </lineage>
</organism>
<feature type="compositionally biased region" description="Polar residues" evidence="1">
    <location>
        <begin position="483"/>
        <end position="494"/>
    </location>
</feature>
<dbReference type="SUPFAM" id="SSF54001">
    <property type="entry name" value="Cysteine proteinases"/>
    <property type="match status" value="1"/>
</dbReference>
<feature type="compositionally biased region" description="Polar residues" evidence="1">
    <location>
        <begin position="212"/>
        <end position="226"/>
    </location>
</feature>
<feature type="compositionally biased region" description="Low complexity" evidence="1">
    <location>
        <begin position="188"/>
        <end position="205"/>
    </location>
</feature>
<feature type="compositionally biased region" description="Polar residues" evidence="1">
    <location>
        <begin position="543"/>
        <end position="560"/>
    </location>
</feature>
<dbReference type="PROSITE" id="PS50802">
    <property type="entry name" value="OTU"/>
    <property type="match status" value="1"/>
</dbReference>
<gene>
    <name evidence="3" type="ORF">C9374_001430</name>
</gene>
<keyword evidence="4" id="KW-1185">Reference proteome</keyword>
<feature type="compositionally biased region" description="Low complexity" evidence="1">
    <location>
        <begin position="565"/>
        <end position="575"/>
    </location>
</feature>
<feature type="compositionally biased region" description="Polar residues" evidence="1">
    <location>
        <begin position="521"/>
        <end position="535"/>
    </location>
</feature>
<feature type="region of interest" description="Disordered" evidence="1">
    <location>
        <begin position="261"/>
        <end position="297"/>
    </location>
</feature>
<evidence type="ECO:0000313" key="4">
    <source>
        <dbReference type="Proteomes" id="UP000816034"/>
    </source>
</evidence>
<dbReference type="InterPro" id="IPR003323">
    <property type="entry name" value="OTU_dom"/>
</dbReference>
<dbReference type="GO" id="GO:0016579">
    <property type="term" value="P:protein deubiquitination"/>
    <property type="evidence" value="ECO:0007669"/>
    <property type="project" value="TreeGrafter"/>
</dbReference>
<dbReference type="Proteomes" id="UP000816034">
    <property type="component" value="Unassembled WGS sequence"/>
</dbReference>
<feature type="region of interest" description="Disordered" evidence="1">
    <location>
        <begin position="483"/>
        <end position="582"/>
    </location>
</feature>
<evidence type="ECO:0000313" key="3">
    <source>
        <dbReference type="EMBL" id="KAG2387836.1"/>
    </source>
</evidence>
<dbReference type="GO" id="GO:0004843">
    <property type="term" value="F:cysteine-type deubiquitinase activity"/>
    <property type="evidence" value="ECO:0007669"/>
    <property type="project" value="TreeGrafter"/>
</dbReference>
<sequence>MDFESYLKHMAKPYSWGSQLELEALSSLYHVNITVYDMNGVVAQHGNHMIMTSIESNQTNQWTTSGSSLSDWMRSKKNEKILPKKRREIKLAFLYGSHYDSVYPINEFMNNILMQDLFYETCMASFKTDLFTKKPGCFKNVEYDAWLDDLEKMETKSLQKVKELLSQHQTAYDLNNPNDFPELSKQKSSTNTSTATPPTTTTTNTLEPHTLEISNAPGNSNPNHNTELVGELPLLAPPPANAWLNEKKNWSEILNSANLTETTSTTTQTEQTIDVSTLNNKTSNKKSTTNKKSTKKDKLFKTSQNETSTTIQAAAAKGDTNTTTHSNDAVESIEPPSQVMEHNKDVSSHSSMPVVGWNPFIPMMVMPSSGPFQPPQPQPQPSYGGHPMMMMMGPPTLPMMNAVHPSFPTSGNMEAGVQSSPYMILPPPPPHHHHPQMMIPPHLQPPLMMTIPSSQVLNSKPHDPMMRLNAANQDVPSVQLQSPTTCQENNTQPVVNPAGKSASTTVSSAWAKPLNIEKTSESQPMSTTSQNNVQVMPTKEVHSNGTLAQPVTVNSSSTRTEISKPKSSTSNNKSNQHQRKKK</sequence>
<feature type="region of interest" description="Disordered" evidence="1">
    <location>
        <begin position="172"/>
        <end position="231"/>
    </location>
</feature>
<protein>
    <recommendedName>
        <fullName evidence="2">OTU domain-containing protein</fullName>
    </recommendedName>
</protein>